<gene>
    <name evidence="1" type="ORF">L6164_013071</name>
</gene>
<evidence type="ECO:0000313" key="1">
    <source>
        <dbReference type="EMBL" id="KAI4345987.1"/>
    </source>
</evidence>
<protein>
    <submittedName>
        <fullName evidence="1">Uncharacterized protein</fullName>
    </submittedName>
</protein>
<organism evidence="1 2">
    <name type="scientific">Bauhinia variegata</name>
    <name type="common">Purple orchid tree</name>
    <name type="synonym">Phanera variegata</name>
    <dbReference type="NCBI Taxonomy" id="167791"/>
    <lineage>
        <taxon>Eukaryota</taxon>
        <taxon>Viridiplantae</taxon>
        <taxon>Streptophyta</taxon>
        <taxon>Embryophyta</taxon>
        <taxon>Tracheophyta</taxon>
        <taxon>Spermatophyta</taxon>
        <taxon>Magnoliopsida</taxon>
        <taxon>eudicotyledons</taxon>
        <taxon>Gunneridae</taxon>
        <taxon>Pentapetalae</taxon>
        <taxon>rosids</taxon>
        <taxon>fabids</taxon>
        <taxon>Fabales</taxon>
        <taxon>Fabaceae</taxon>
        <taxon>Cercidoideae</taxon>
        <taxon>Cercideae</taxon>
        <taxon>Bauhiniinae</taxon>
        <taxon>Bauhinia</taxon>
    </lineage>
</organism>
<dbReference type="EMBL" id="CM039430">
    <property type="protein sequence ID" value="KAI4345987.1"/>
    <property type="molecule type" value="Genomic_DNA"/>
</dbReference>
<evidence type="ECO:0000313" key="2">
    <source>
        <dbReference type="Proteomes" id="UP000828941"/>
    </source>
</evidence>
<keyword evidence="2" id="KW-1185">Reference proteome</keyword>
<dbReference type="Proteomes" id="UP000828941">
    <property type="component" value="Chromosome 5"/>
</dbReference>
<proteinExistence type="predicted"/>
<reference evidence="1 2" key="1">
    <citation type="journal article" date="2022" name="DNA Res.">
        <title>Chromosomal-level genome assembly of the orchid tree Bauhinia variegata (Leguminosae; Cercidoideae) supports the allotetraploid origin hypothesis of Bauhinia.</title>
        <authorList>
            <person name="Zhong Y."/>
            <person name="Chen Y."/>
            <person name="Zheng D."/>
            <person name="Pang J."/>
            <person name="Liu Y."/>
            <person name="Luo S."/>
            <person name="Meng S."/>
            <person name="Qian L."/>
            <person name="Wei D."/>
            <person name="Dai S."/>
            <person name="Zhou R."/>
        </authorList>
    </citation>
    <scope>NUCLEOTIDE SEQUENCE [LARGE SCALE GENOMIC DNA]</scope>
    <source>
        <strain evidence="1">BV-YZ2020</strain>
    </source>
</reference>
<comment type="caution">
    <text evidence="1">The sequence shown here is derived from an EMBL/GenBank/DDBJ whole genome shotgun (WGS) entry which is preliminary data.</text>
</comment>
<name>A0ACB9PB09_BAUVA</name>
<sequence length="626" mass="71777">MENPANNAVQMFEEINVHQVSMDLLRVLSDLSWDVKAVISMGCFVLKFLEFLGQFLNGPNLPISELTSTMAALKENPISLVGSPLEKFQAPLSQLNNLIKLTLEVIYYIRELSLLSDTENSNEDLLSTSVHWAILSMVACYIQITLLLNNEDVALELVPLISSLSQIQDNLKHHCSICKSHIVDLIYYSGRTSLPGLYPEIFDQHTEGDTKNQNKPTSGFEGLLAKLARDLRHSVYPKHHHIEQSKDALLVDSGFLLSFLHRSSEGSRLLNQDSESRKWRQRRMIWLKTSEPKNLVDSVRLKIDELLKPEVREQCIYRAPLKVRRINEVAYMPRVISIGPFHLKDERLQSMKSMQQLKLIFLKSFLEGTGLTLEDCISKIQEWEADIRNCYAENIQLESDDFVEMVLIDACFIIELFFRYYDAKQWTGSDPLFAKPSLAEDVPHDLILLENQLSYFVLDGLYNLATKSDPRFPSFLNITFKYFEKLNPQNIEPDGVNSASELIEAGVEFKADEENKCLLELQYVKGVLTMPRLDVSDRTEIHLRNIVAFEQAHYPRDTYITDYLKVLDFLINSERDVDILIHKGIITTLLGDSNEVATMINRLCSNLIQPNMNKGYLSICKQLNEF</sequence>
<accession>A0ACB9PB09</accession>